<dbReference type="RefSeq" id="WP_255187668.1">
    <property type="nucleotide sequence ID" value="NZ_CP113517.1"/>
</dbReference>
<feature type="domain" description="VTT" evidence="8">
    <location>
        <begin position="48"/>
        <end position="157"/>
    </location>
</feature>
<dbReference type="EMBL" id="CP113517">
    <property type="protein sequence ID" value="WAR46757.1"/>
    <property type="molecule type" value="Genomic_DNA"/>
</dbReference>
<keyword evidence="4 7" id="KW-0812">Transmembrane</keyword>
<organism evidence="9 10">
    <name type="scientific">Methylomonas rapida</name>
    <dbReference type="NCBI Taxonomy" id="2963939"/>
    <lineage>
        <taxon>Bacteria</taxon>
        <taxon>Pseudomonadati</taxon>
        <taxon>Pseudomonadota</taxon>
        <taxon>Gammaproteobacteria</taxon>
        <taxon>Methylococcales</taxon>
        <taxon>Methylococcaceae</taxon>
        <taxon>Methylomonas</taxon>
    </lineage>
</organism>
<evidence type="ECO:0000256" key="3">
    <source>
        <dbReference type="ARBA" id="ARBA00022475"/>
    </source>
</evidence>
<evidence type="ECO:0000256" key="1">
    <source>
        <dbReference type="ARBA" id="ARBA00004651"/>
    </source>
</evidence>
<keyword evidence="10" id="KW-1185">Reference proteome</keyword>
<gene>
    <name evidence="9" type="ORF">NM686_009655</name>
</gene>
<feature type="transmembrane region" description="Helical" evidence="7">
    <location>
        <begin position="165"/>
        <end position="189"/>
    </location>
</feature>
<name>A0ABY7GQH3_9GAMM</name>
<feature type="transmembrane region" description="Helical" evidence="7">
    <location>
        <begin position="139"/>
        <end position="159"/>
    </location>
</feature>
<evidence type="ECO:0000313" key="10">
    <source>
        <dbReference type="Proteomes" id="UP001162780"/>
    </source>
</evidence>
<reference evidence="9" key="1">
    <citation type="submission" date="2022-11" db="EMBL/GenBank/DDBJ databases">
        <title>Methylomonas rapida sp. nov., Carotenoid-Producing Obligate Methanotrophs with High Growth Characteristics and Biotechnological Potential.</title>
        <authorList>
            <person name="Tikhonova E.N."/>
            <person name="Suleimanov R.Z."/>
            <person name="Miroshnikov K."/>
            <person name="Oshkin I.Y."/>
            <person name="Belova S.E."/>
            <person name="Danilova O.V."/>
            <person name="Ashikhmin A."/>
            <person name="Konopkin A."/>
            <person name="But S.Y."/>
            <person name="Khmelenina V.N."/>
            <person name="Kuznetsov N."/>
            <person name="Pimenov N.V."/>
            <person name="Dedysh S.N."/>
        </authorList>
    </citation>
    <scope>NUCLEOTIDE SEQUENCE</scope>
    <source>
        <strain evidence="9">MP1</strain>
    </source>
</reference>
<feature type="transmembrane region" description="Helical" evidence="7">
    <location>
        <begin position="51"/>
        <end position="74"/>
    </location>
</feature>
<sequence length="205" mass="23086">MSELVIYVQNHIEYAPYIIFGLLLLAGFNIPVSEDGMLFISALIASHNPAYLPHLFIAVFMGAYLSDLICYGLGRIVGPKLLHIRFFSSIATQERIDKIHDYYQRYGVITLIFGRFVPFGVRNGLFLTAGLGQMNLIKFALSDLLACTISTTTFFTLYYNYGDKVIGAIQKTNAVIFVAALGIAAYFYFRRNKTRQTHSEHNSVD</sequence>
<accession>A0ABY7GQH3</accession>
<keyword evidence="6 7" id="KW-0472">Membrane</keyword>
<keyword evidence="3 7" id="KW-1003">Cell membrane</keyword>
<dbReference type="PANTHER" id="PTHR30353:SF15">
    <property type="entry name" value="INNER MEMBRANE PROTEIN YABI"/>
    <property type="match status" value="1"/>
</dbReference>
<evidence type="ECO:0000256" key="5">
    <source>
        <dbReference type="ARBA" id="ARBA00022989"/>
    </source>
</evidence>
<proteinExistence type="inferred from homology"/>
<evidence type="ECO:0000256" key="7">
    <source>
        <dbReference type="RuleBase" id="RU367016"/>
    </source>
</evidence>
<dbReference type="InterPro" id="IPR032818">
    <property type="entry name" value="DedA-like"/>
</dbReference>
<evidence type="ECO:0000256" key="4">
    <source>
        <dbReference type="ARBA" id="ARBA00022692"/>
    </source>
</evidence>
<protein>
    <submittedName>
        <fullName evidence="9">DedA family protein</fullName>
    </submittedName>
</protein>
<evidence type="ECO:0000256" key="2">
    <source>
        <dbReference type="ARBA" id="ARBA00010792"/>
    </source>
</evidence>
<dbReference type="Proteomes" id="UP001162780">
    <property type="component" value="Chromosome"/>
</dbReference>
<dbReference type="Pfam" id="PF09335">
    <property type="entry name" value="VTT_dom"/>
    <property type="match status" value="1"/>
</dbReference>
<evidence type="ECO:0000259" key="8">
    <source>
        <dbReference type="Pfam" id="PF09335"/>
    </source>
</evidence>
<dbReference type="PANTHER" id="PTHR30353">
    <property type="entry name" value="INNER MEMBRANE PROTEIN DEDA-RELATED"/>
    <property type="match status" value="1"/>
</dbReference>
<comment type="subcellular location">
    <subcellularLocation>
        <location evidence="1 7">Cell membrane</location>
        <topology evidence="1 7">Multi-pass membrane protein</topology>
    </subcellularLocation>
</comment>
<dbReference type="InterPro" id="IPR032816">
    <property type="entry name" value="VTT_dom"/>
</dbReference>
<comment type="similarity">
    <text evidence="2 7">Belongs to the DedA family.</text>
</comment>
<feature type="transmembrane region" description="Helical" evidence="7">
    <location>
        <begin position="12"/>
        <end position="31"/>
    </location>
</feature>
<evidence type="ECO:0000313" key="9">
    <source>
        <dbReference type="EMBL" id="WAR46757.1"/>
    </source>
</evidence>
<evidence type="ECO:0000256" key="6">
    <source>
        <dbReference type="ARBA" id="ARBA00023136"/>
    </source>
</evidence>
<keyword evidence="5 7" id="KW-1133">Transmembrane helix</keyword>